<feature type="transmembrane region" description="Helical" evidence="1">
    <location>
        <begin position="81"/>
        <end position="102"/>
    </location>
</feature>
<proteinExistence type="predicted"/>
<keyword evidence="1" id="KW-1133">Transmembrane helix</keyword>
<dbReference type="Proteomes" id="UP000297496">
    <property type="component" value="Unassembled WGS sequence"/>
</dbReference>
<evidence type="ECO:0000256" key="1">
    <source>
        <dbReference type="SAM" id="Phobius"/>
    </source>
</evidence>
<sequence length="135" mass="13886">MTSQHGAPESQTLGALVHQLSQQIPELIRSEMRLAQAEVAQKGRRAGIGIGMFSVAGLLAFFAFGALVATAILGLAHVVDAWLAALLVALVLLAGAAVAGLVGKNKVAEATPAAPERAIHGLKEDIATVKGDHHE</sequence>
<reference evidence="2 3" key="1">
    <citation type="submission" date="2019-04" db="EMBL/GenBank/DDBJ databases">
        <title>Three New Species of Nocardioides, Nocardioides euryhalodurans sp. nov., Nocardioides seonyuensis sp. nov. and Nocardioides eburneoflavus sp. nov. Isolated from Soil.</title>
        <authorList>
            <person name="Roh S.G."/>
            <person name="Lee C."/>
            <person name="Kim M.-K."/>
            <person name="Kim S.B."/>
        </authorList>
    </citation>
    <scope>NUCLEOTIDE SEQUENCE [LARGE SCALE GENOMIC DNA]</scope>
    <source>
        <strain evidence="2 3">MMS17-SY213</strain>
    </source>
</reference>
<keyword evidence="1" id="KW-0472">Membrane</keyword>
<dbReference type="EMBL" id="SRRO01000001">
    <property type="protein sequence ID" value="TGN64999.1"/>
    <property type="molecule type" value="Genomic_DNA"/>
</dbReference>
<evidence type="ECO:0000313" key="3">
    <source>
        <dbReference type="Proteomes" id="UP000297496"/>
    </source>
</evidence>
<dbReference type="InterPro" id="IPR009937">
    <property type="entry name" value="Phage_holin_3_6"/>
</dbReference>
<feature type="transmembrane region" description="Helical" evidence="1">
    <location>
        <begin position="50"/>
        <end position="75"/>
    </location>
</feature>
<gene>
    <name evidence="2" type="ORF">EXE59_14270</name>
</gene>
<keyword evidence="1" id="KW-0812">Transmembrane</keyword>
<dbReference type="RefSeq" id="WP_135839503.1">
    <property type="nucleotide sequence ID" value="NZ_SRRO01000001.1"/>
</dbReference>
<dbReference type="AlphaFoldDB" id="A0A4Z1CMK6"/>
<protein>
    <submittedName>
        <fullName evidence="2">Phage holin family protein</fullName>
    </submittedName>
</protein>
<dbReference type="OrthoDB" id="4870234at2"/>
<name>A0A4Z1CMK6_9ACTN</name>
<dbReference type="Pfam" id="PF07332">
    <property type="entry name" value="Phage_holin_3_6"/>
    <property type="match status" value="1"/>
</dbReference>
<keyword evidence="3" id="KW-1185">Reference proteome</keyword>
<evidence type="ECO:0000313" key="2">
    <source>
        <dbReference type="EMBL" id="TGN64999.1"/>
    </source>
</evidence>
<accession>A0A4Z1CMK6</accession>
<comment type="caution">
    <text evidence="2">The sequence shown here is derived from an EMBL/GenBank/DDBJ whole genome shotgun (WGS) entry which is preliminary data.</text>
</comment>
<organism evidence="2 3">
    <name type="scientific">Nocardioides eburneiflavus</name>
    <dbReference type="NCBI Taxonomy" id="2518372"/>
    <lineage>
        <taxon>Bacteria</taxon>
        <taxon>Bacillati</taxon>
        <taxon>Actinomycetota</taxon>
        <taxon>Actinomycetes</taxon>
        <taxon>Propionibacteriales</taxon>
        <taxon>Nocardioidaceae</taxon>
        <taxon>Nocardioides</taxon>
    </lineage>
</organism>